<feature type="transmembrane region" description="Helical" evidence="1">
    <location>
        <begin position="147"/>
        <end position="170"/>
    </location>
</feature>
<organism evidence="2 3">
    <name type="scientific">Nephila pilipes</name>
    <name type="common">Giant wood spider</name>
    <name type="synonym">Nephila maculata</name>
    <dbReference type="NCBI Taxonomy" id="299642"/>
    <lineage>
        <taxon>Eukaryota</taxon>
        <taxon>Metazoa</taxon>
        <taxon>Ecdysozoa</taxon>
        <taxon>Arthropoda</taxon>
        <taxon>Chelicerata</taxon>
        <taxon>Arachnida</taxon>
        <taxon>Araneae</taxon>
        <taxon>Araneomorphae</taxon>
        <taxon>Entelegynae</taxon>
        <taxon>Araneoidea</taxon>
        <taxon>Nephilidae</taxon>
        <taxon>Nephila</taxon>
    </lineage>
</organism>
<dbReference type="AlphaFoldDB" id="A0A8X6NHP7"/>
<proteinExistence type="predicted"/>
<protein>
    <submittedName>
        <fullName evidence="2">Uncharacterized protein</fullName>
    </submittedName>
</protein>
<evidence type="ECO:0000313" key="2">
    <source>
        <dbReference type="EMBL" id="GFT13958.1"/>
    </source>
</evidence>
<keyword evidence="1" id="KW-1133">Transmembrane helix</keyword>
<keyword evidence="1" id="KW-0472">Membrane</keyword>
<gene>
    <name evidence="2" type="primary">AVEN_91504_1</name>
    <name evidence="2" type="ORF">NPIL_191281</name>
</gene>
<dbReference type="Proteomes" id="UP000887013">
    <property type="component" value="Unassembled WGS sequence"/>
</dbReference>
<sequence length="284" mass="30727">MLNLFTYVKTNDEISGIFTSNGTALRRAGRTNYGPYPPPKVYGAIGEYKDDSNADPELSLYNDKTVNDGDQSSTGKYKGYDLYNIYSPPSYQPFANNYKGYPLHSNGFQLSNTDQMLQMMLAVKGPGATTKPEETGLLSKFTVDPNIATAAIIPLSIVAAAVAPVLVNLLMGSTSAPVISTTAGNKEARRYIVSHSLASLIENMSSFSRAVDNDECIQKSICKIACDQSTITVPDYVKKGATALAHSFGDDLLNNLQIKNLIDGIKKGNCSNVCNSSKVRSRFM</sequence>
<reference evidence="2" key="1">
    <citation type="submission" date="2020-08" db="EMBL/GenBank/DDBJ databases">
        <title>Multicomponent nature underlies the extraordinary mechanical properties of spider dragline silk.</title>
        <authorList>
            <person name="Kono N."/>
            <person name="Nakamura H."/>
            <person name="Mori M."/>
            <person name="Yoshida Y."/>
            <person name="Ohtoshi R."/>
            <person name="Malay A.D."/>
            <person name="Moran D.A.P."/>
            <person name="Tomita M."/>
            <person name="Numata K."/>
            <person name="Arakawa K."/>
        </authorList>
    </citation>
    <scope>NUCLEOTIDE SEQUENCE</scope>
</reference>
<dbReference type="EMBL" id="BMAW01057993">
    <property type="protein sequence ID" value="GFT13958.1"/>
    <property type="molecule type" value="Genomic_DNA"/>
</dbReference>
<keyword evidence="3" id="KW-1185">Reference proteome</keyword>
<name>A0A8X6NHP7_NEPPI</name>
<comment type="caution">
    <text evidence="2">The sequence shown here is derived from an EMBL/GenBank/DDBJ whole genome shotgun (WGS) entry which is preliminary data.</text>
</comment>
<keyword evidence="1" id="KW-0812">Transmembrane</keyword>
<accession>A0A8X6NHP7</accession>
<evidence type="ECO:0000313" key="3">
    <source>
        <dbReference type="Proteomes" id="UP000887013"/>
    </source>
</evidence>
<evidence type="ECO:0000256" key="1">
    <source>
        <dbReference type="SAM" id="Phobius"/>
    </source>
</evidence>